<dbReference type="AlphaFoldDB" id="A0A7X0BQ67"/>
<keyword evidence="1" id="KW-0808">Transferase</keyword>
<keyword evidence="2" id="KW-1185">Reference proteome</keyword>
<gene>
    <name evidence="1" type="ORF">HNP49_000693</name>
</gene>
<dbReference type="Gene3D" id="3.40.50.2000">
    <property type="entry name" value="Glycogen Phosphorylase B"/>
    <property type="match status" value="1"/>
</dbReference>
<dbReference type="PANTHER" id="PTHR46656">
    <property type="entry name" value="PUTATIVE-RELATED"/>
    <property type="match status" value="1"/>
</dbReference>
<evidence type="ECO:0000313" key="1">
    <source>
        <dbReference type="EMBL" id="MBB6340543.1"/>
    </source>
</evidence>
<dbReference type="Proteomes" id="UP000557193">
    <property type="component" value="Unassembled WGS sequence"/>
</dbReference>
<comment type="caution">
    <text evidence="1">The sequence shown here is derived from an EMBL/GenBank/DDBJ whole genome shotgun (WGS) entry which is preliminary data.</text>
</comment>
<dbReference type="GO" id="GO:0016740">
    <property type="term" value="F:transferase activity"/>
    <property type="evidence" value="ECO:0007669"/>
    <property type="project" value="UniProtKB-KW"/>
</dbReference>
<accession>A0A7X0BQ67</accession>
<protein>
    <submittedName>
        <fullName evidence="1">Glycosyltransferase involved in cell wall biosynthesis</fullName>
    </submittedName>
</protein>
<proteinExistence type="predicted"/>
<dbReference type="CDD" id="cd01635">
    <property type="entry name" value="Glycosyltransferase_GTB-type"/>
    <property type="match status" value="1"/>
</dbReference>
<sequence>MIILVSSKISQKNIHDSLGKPEYSYYFLMKDFLPALERVGRVFHVQSEEEVEALHDCFTNLGEEIVFLSVSPPHQTPLGLKCPTICLFAWEFDSLPNVAWDGNPKNDWRYVFSRIAGVISTSRETAQLVSQAAPAQLPVTAMPAPIWNRYAALGKAVGHEPALAERHITFHGIVIDSAVLGLSADGLVSNALETHGETTPKEPLLSRTEQHKLEAPQTLRALARFTRQIFRDWRNELATIDDTIAKVTTSPVSETLAPAKPKHQPEQEQVISVAGVVYSAVLNPADGRKNWVELITAFCWAFKETDNATLVLKMTHHDLEYYRVVLVTLLSRLSPFRCRVVVLHGFLDDAQYQGLIAASTYYVNASTGEGLCLPLMEFLAGGKPAIAPKHTAMADYINDDLGFVLKTSLEPACWPHDPTGMLHTHKHRLNWQSLMEAFRYSHAVATSTTPHYRNLSGQAYQKMRQFASIEAIAPQLTSLFEKALSHAKNPGRKKKK</sequence>
<dbReference type="EMBL" id="JACHLL010000001">
    <property type="protein sequence ID" value="MBB6340543.1"/>
    <property type="molecule type" value="Genomic_DNA"/>
</dbReference>
<reference evidence="1 2" key="1">
    <citation type="submission" date="2020-08" db="EMBL/GenBank/DDBJ databases">
        <title>Functional genomics of gut bacteria from endangered species of beetles.</title>
        <authorList>
            <person name="Carlos-Shanley C."/>
        </authorList>
    </citation>
    <scope>NUCLEOTIDE SEQUENCE [LARGE SCALE GENOMIC DNA]</scope>
    <source>
        <strain evidence="1 2">S00202</strain>
    </source>
</reference>
<organism evidence="1 2">
    <name type="scientific">Pseudomonas fluvialis</name>
    <dbReference type="NCBI Taxonomy" id="1793966"/>
    <lineage>
        <taxon>Bacteria</taxon>
        <taxon>Pseudomonadati</taxon>
        <taxon>Pseudomonadota</taxon>
        <taxon>Gammaproteobacteria</taxon>
        <taxon>Pseudomonadales</taxon>
        <taxon>Pseudomonadaceae</taxon>
        <taxon>Pseudomonas</taxon>
    </lineage>
</organism>
<dbReference type="RefSeq" id="WP_184680634.1">
    <property type="nucleotide sequence ID" value="NZ_JACHLL010000001.1"/>
</dbReference>
<evidence type="ECO:0000313" key="2">
    <source>
        <dbReference type="Proteomes" id="UP000557193"/>
    </source>
</evidence>
<dbReference type="PANTHER" id="PTHR46656:SF3">
    <property type="entry name" value="PUTATIVE-RELATED"/>
    <property type="match status" value="1"/>
</dbReference>
<dbReference type="SUPFAM" id="SSF53756">
    <property type="entry name" value="UDP-Glycosyltransferase/glycogen phosphorylase"/>
    <property type="match status" value="1"/>
</dbReference>
<name>A0A7X0BQ67_9PSED</name>